<organism evidence="2 3">
    <name type="scientific">Ramularia collo-cygni</name>
    <dbReference type="NCBI Taxonomy" id="112498"/>
    <lineage>
        <taxon>Eukaryota</taxon>
        <taxon>Fungi</taxon>
        <taxon>Dikarya</taxon>
        <taxon>Ascomycota</taxon>
        <taxon>Pezizomycotina</taxon>
        <taxon>Dothideomycetes</taxon>
        <taxon>Dothideomycetidae</taxon>
        <taxon>Mycosphaerellales</taxon>
        <taxon>Mycosphaerellaceae</taxon>
        <taxon>Ramularia</taxon>
    </lineage>
</organism>
<sequence length="180" mass="19722">MPFSIPSSLLHLLLITSTITIQPTQAFQLAPSTFTHTQCSDNPLLGTPTYGNAGIVFTTCSQRDISASRQEIYDAILDFSEYKNWNSFVVDVRDRKGGEEVEMGVREDVGFAMRFTTRGLLPGGVNTSSDEVVTFAEREVKGEEDDGRKTAAVSGWRFEGVGQQAEHVNVLRDLGGGVTR</sequence>
<accession>A0A2D3VAJ4</accession>
<dbReference type="GeneID" id="35598493"/>
<evidence type="ECO:0000256" key="1">
    <source>
        <dbReference type="SAM" id="SignalP"/>
    </source>
</evidence>
<dbReference type="Gene3D" id="3.30.530.20">
    <property type="match status" value="1"/>
</dbReference>
<name>A0A2D3VAJ4_9PEZI</name>
<dbReference type="InterPro" id="IPR023393">
    <property type="entry name" value="START-like_dom_sf"/>
</dbReference>
<evidence type="ECO:0008006" key="4">
    <source>
        <dbReference type="Google" id="ProtNLM"/>
    </source>
</evidence>
<dbReference type="RefSeq" id="XP_023624345.1">
    <property type="nucleotide sequence ID" value="XM_023768577.1"/>
</dbReference>
<dbReference type="Proteomes" id="UP000225277">
    <property type="component" value="Unassembled WGS sequence"/>
</dbReference>
<feature type="chain" id="PRO_5013830860" description="Coenzyme Q-binding protein COQ10 START domain-containing protein" evidence="1">
    <location>
        <begin position="27"/>
        <end position="180"/>
    </location>
</feature>
<dbReference type="EMBL" id="FJUY01000004">
    <property type="protein sequence ID" value="CZT17453.1"/>
    <property type="molecule type" value="Genomic_DNA"/>
</dbReference>
<keyword evidence="3" id="KW-1185">Reference proteome</keyword>
<keyword evidence="1" id="KW-0732">Signal</keyword>
<evidence type="ECO:0000313" key="2">
    <source>
        <dbReference type="EMBL" id="CZT17453.1"/>
    </source>
</evidence>
<reference evidence="2 3" key="1">
    <citation type="submission" date="2016-03" db="EMBL/GenBank/DDBJ databases">
        <authorList>
            <person name="Ploux O."/>
        </authorList>
    </citation>
    <scope>NUCLEOTIDE SEQUENCE [LARGE SCALE GENOMIC DNA]</scope>
    <source>
        <strain evidence="2 3">URUG2</strain>
    </source>
</reference>
<proteinExistence type="predicted"/>
<dbReference type="SUPFAM" id="SSF55961">
    <property type="entry name" value="Bet v1-like"/>
    <property type="match status" value="1"/>
</dbReference>
<dbReference type="AlphaFoldDB" id="A0A2D3VAJ4"/>
<evidence type="ECO:0000313" key="3">
    <source>
        <dbReference type="Proteomes" id="UP000225277"/>
    </source>
</evidence>
<feature type="signal peptide" evidence="1">
    <location>
        <begin position="1"/>
        <end position="26"/>
    </location>
</feature>
<gene>
    <name evidence="2" type="ORF">RCC_03287</name>
</gene>
<dbReference type="OrthoDB" id="509124at2759"/>
<protein>
    <recommendedName>
        <fullName evidence="4">Coenzyme Q-binding protein COQ10 START domain-containing protein</fullName>
    </recommendedName>
</protein>